<dbReference type="STRING" id="41875.K8EFS3"/>
<dbReference type="InterPro" id="IPR015424">
    <property type="entry name" value="PyrdxlP-dep_Trfase"/>
</dbReference>
<evidence type="ECO:0000256" key="5">
    <source>
        <dbReference type="ARBA" id="ARBA00061511"/>
    </source>
</evidence>
<feature type="compositionally biased region" description="Basic and acidic residues" evidence="6">
    <location>
        <begin position="24"/>
        <end position="34"/>
    </location>
</feature>
<keyword evidence="4" id="KW-0663">Pyridoxal phosphate</keyword>
<evidence type="ECO:0000256" key="2">
    <source>
        <dbReference type="ARBA" id="ARBA00022576"/>
    </source>
</evidence>
<evidence type="ECO:0000256" key="1">
    <source>
        <dbReference type="ARBA" id="ARBA00001933"/>
    </source>
</evidence>
<name>K8EFS3_9CHLO</name>
<keyword evidence="9" id="KW-1185">Reference proteome</keyword>
<dbReference type="OrthoDB" id="7042322at2759"/>
<protein>
    <recommendedName>
        <fullName evidence="7">Aminotransferase class I/classII large domain-containing protein</fullName>
    </recommendedName>
</protein>
<keyword evidence="3" id="KW-0808">Transferase</keyword>
<dbReference type="InterPro" id="IPR004839">
    <property type="entry name" value="Aminotransferase_I/II_large"/>
</dbReference>
<sequence>MFSMTTSTSSLLGKQLSSSSSKHLTKEQPKRHDKINVKVAAMSNVSRNPNMAQLRAGYLFPEIARIRNAHLEKNPDAKIISLGIGDTTEPIPAPIVSGMANAALALGTVAGYEKTGGYGSEAGQQPLRDLIVKRFYSEKTKINASEIFVSDGSKCDISRMQQMFGPGRKVAVQDPAYPAYVDSSVINGHCTGYDEKTKRYENIVYMECVPGNDFFPNLEAAKDADIIFFCSPNNPTGAAATRAQCKELVDFANKNGQIVIYDAAYAFYIENPDCPKTIYEIEGSETCCIESCSFSKYAGFTGLRLGWTVVPEALKFADGSSVRFDWNRCMCTAFNGASNVAQGGGLAALSDEGWKSMQETVGFYKENAKMLKKTFEELGFKVYGAVDAPYVWVDFDGRDSWEVFTEILTKTDIVTTPGAGFGPTGDGFVRMSAFCHRDNLETAIERLKKEFAK</sequence>
<evidence type="ECO:0000259" key="7">
    <source>
        <dbReference type="Pfam" id="PF00155"/>
    </source>
</evidence>
<evidence type="ECO:0000256" key="3">
    <source>
        <dbReference type="ARBA" id="ARBA00022679"/>
    </source>
</evidence>
<dbReference type="Gene3D" id="3.40.640.10">
    <property type="entry name" value="Type I PLP-dependent aspartate aminotransferase-like (Major domain)"/>
    <property type="match status" value="1"/>
</dbReference>
<dbReference type="PANTHER" id="PTHR43144">
    <property type="entry name" value="AMINOTRANSFERASE"/>
    <property type="match status" value="1"/>
</dbReference>
<dbReference type="GO" id="GO:0008483">
    <property type="term" value="F:transaminase activity"/>
    <property type="evidence" value="ECO:0007669"/>
    <property type="project" value="UniProtKB-KW"/>
</dbReference>
<comment type="cofactor">
    <cofactor evidence="1">
        <name>pyridoxal 5'-phosphate</name>
        <dbReference type="ChEBI" id="CHEBI:597326"/>
    </cofactor>
</comment>
<dbReference type="Gene3D" id="3.90.1150.10">
    <property type="entry name" value="Aspartate Aminotransferase, domain 1"/>
    <property type="match status" value="1"/>
</dbReference>
<dbReference type="GO" id="GO:0030170">
    <property type="term" value="F:pyridoxal phosphate binding"/>
    <property type="evidence" value="ECO:0007669"/>
    <property type="project" value="InterPro"/>
</dbReference>
<dbReference type="PROSITE" id="PS00105">
    <property type="entry name" value="AA_TRANSFER_CLASS_1"/>
    <property type="match status" value="1"/>
</dbReference>
<gene>
    <name evidence="8" type="ORF">Bathy06g02250</name>
</gene>
<dbReference type="AlphaFoldDB" id="K8EFS3"/>
<feature type="domain" description="Aminotransferase class I/classII large" evidence="7">
    <location>
        <begin position="110"/>
        <end position="447"/>
    </location>
</feature>
<dbReference type="InterPro" id="IPR004838">
    <property type="entry name" value="NHTrfase_class1_PyrdxlP-BS"/>
</dbReference>
<dbReference type="EMBL" id="FO082273">
    <property type="protein sequence ID" value="CCO16972.1"/>
    <property type="molecule type" value="Genomic_DNA"/>
</dbReference>
<dbReference type="SUPFAM" id="SSF53383">
    <property type="entry name" value="PLP-dependent transferases"/>
    <property type="match status" value="1"/>
</dbReference>
<reference evidence="8 9" key="1">
    <citation type="submission" date="2011-10" db="EMBL/GenBank/DDBJ databases">
        <authorList>
            <person name="Genoscope - CEA"/>
        </authorList>
    </citation>
    <scope>NUCLEOTIDE SEQUENCE [LARGE SCALE GENOMIC DNA]</scope>
    <source>
        <strain evidence="8 9">RCC 1105</strain>
    </source>
</reference>
<dbReference type="Pfam" id="PF00155">
    <property type="entry name" value="Aminotran_1_2"/>
    <property type="match status" value="1"/>
</dbReference>
<dbReference type="GeneID" id="19015205"/>
<evidence type="ECO:0000256" key="6">
    <source>
        <dbReference type="SAM" id="MobiDB-lite"/>
    </source>
</evidence>
<dbReference type="RefSeq" id="XP_007512372.1">
    <property type="nucleotide sequence ID" value="XM_007512310.1"/>
</dbReference>
<proteinExistence type="inferred from homology"/>
<dbReference type="NCBIfam" id="TIGR03542">
    <property type="entry name" value="DAPAT_plant"/>
    <property type="match status" value="1"/>
</dbReference>
<evidence type="ECO:0000256" key="4">
    <source>
        <dbReference type="ARBA" id="ARBA00022898"/>
    </source>
</evidence>
<dbReference type="Proteomes" id="UP000198341">
    <property type="component" value="Chromosome 6"/>
</dbReference>
<dbReference type="CDD" id="cd00609">
    <property type="entry name" value="AAT_like"/>
    <property type="match status" value="1"/>
</dbReference>
<dbReference type="FunFam" id="3.40.640.10:FF:000099">
    <property type="entry name" value="LL-diaminopimelate aminotransferase, chloroplastic"/>
    <property type="match status" value="1"/>
</dbReference>
<dbReference type="KEGG" id="bpg:Bathy06g02250"/>
<feature type="region of interest" description="Disordered" evidence="6">
    <location>
        <begin position="1"/>
        <end position="34"/>
    </location>
</feature>
<dbReference type="InterPro" id="IPR015422">
    <property type="entry name" value="PyrdxlP-dep_Trfase_small"/>
</dbReference>
<keyword evidence="2" id="KW-0032">Aminotransferase</keyword>
<dbReference type="eggNOG" id="KOG0257">
    <property type="taxonomic scope" value="Eukaryota"/>
</dbReference>
<feature type="compositionally biased region" description="Low complexity" evidence="6">
    <location>
        <begin position="1"/>
        <end position="22"/>
    </location>
</feature>
<organism evidence="8 9">
    <name type="scientific">Bathycoccus prasinos</name>
    <dbReference type="NCBI Taxonomy" id="41875"/>
    <lineage>
        <taxon>Eukaryota</taxon>
        <taxon>Viridiplantae</taxon>
        <taxon>Chlorophyta</taxon>
        <taxon>Mamiellophyceae</taxon>
        <taxon>Mamiellales</taxon>
        <taxon>Bathycoccaceae</taxon>
        <taxon>Bathycoccus</taxon>
    </lineage>
</organism>
<evidence type="ECO:0000313" key="8">
    <source>
        <dbReference type="EMBL" id="CCO16972.1"/>
    </source>
</evidence>
<comment type="similarity">
    <text evidence="5">Belongs to the class-I pyridoxal-phosphate-dependent aminotransferase family. LL-diaminopimelate aminotransferase subfamily.</text>
</comment>
<accession>K8EFS3</accession>
<evidence type="ECO:0000313" key="9">
    <source>
        <dbReference type="Proteomes" id="UP000198341"/>
    </source>
</evidence>
<dbReference type="InterPro" id="IPR015421">
    <property type="entry name" value="PyrdxlP-dep_Trfase_major"/>
</dbReference>
<dbReference type="GO" id="GO:0009862">
    <property type="term" value="P:systemic acquired resistance, salicylic acid mediated signaling pathway"/>
    <property type="evidence" value="ECO:0007669"/>
    <property type="project" value="UniProtKB-ARBA"/>
</dbReference>
<dbReference type="InterPro" id="IPR019942">
    <property type="entry name" value="DapL/ALD1"/>
</dbReference>